<feature type="domain" description="ATP-grasp fold succinyl-CoA synthetase-type" evidence="1">
    <location>
        <begin position="31"/>
        <end position="198"/>
    </location>
</feature>
<protein>
    <submittedName>
        <fullName evidence="2">Succinyl-CoA ligase [GDP-forming] subunit beta, mitochondrial</fullName>
    </submittedName>
</protein>
<evidence type="ECO:0000259" key="1">
    <source>
        <dbReference type="Pfam" id="PF08442"/>
    </source>
</evidence>
<reference evidence="2 3" key="1">
    <citation type="journal article" date="2016" name="Genome Biol. Evol.">
        <title>Gene Family Evolution Reflects Adaptation to Soil Environmental Stressors in the Genome of the Collembolan Orchesella cincta.</title>
        <authorList>
            <person name="Faddeeva-Vakhrusheva A."/>
            <person name="Derks M.F."/>
            <person name="Anvar S.Y."/>
            <person name="Agamennone V."/>
            <person name="Suring W."/>
            <person name="Smit S."/>
            <person name="van Straalen N.M."/>
            <person name="Roelofs D."/>
        </authorList>
    </citation>
    <scope>NUCLEOTIDE SEQUENCE [LARGE SCALE GENOMIC DNA]</scope>
    <source>
        <tissue evidence="2">Mixed pool</tissue>
    </source>
</reference>
<evidence type="ECO:0000313" key="3">
    <source>
        <dbReference type="Proteomes" id="UP000094527"/>
    </source>
</evidence>
<keyword evidence="3" id="KW-1185">Reference proteome</keyword>
<dbReference type="GO" id="GO:0006099">
    <property type="term" value="P:tricarboxylic acid cycle"/>
    <property type="evidence" value="ECO:0007669"/>
    <property type="project" value="UniProtKB-UniPathway"/>
</dbReference>
<dbReference type="GO" id="GO:0005524">
    <property type="term" value="F:ATP binding"/>
    <property type="evidence" value="ECO:0007669"/>
    <property type="project" value="InterPro"/>
</dbReference>
<dbReference type="GO" id="GO:0006104">
    <property type="term" value="P:succinyl-CoA metabolic process"/>
    <property type="evidence" value="ECO:0007669"/>
    <property type="project" value="TreeGrafter"/>
</dbReference>
<dbReference type="EMBL" id="LJIJ01000130">
    <property type="protein sequence ID" value="ODN02001.1"/>
    <property type="molecule type" value="Genomic_DNA"/>
</dbReference>
<gene>
    <name evidence="2" type="ORF">Ocin01_04679</name>
</gene>
<accession>A0A1D2N9S2</accession>
<organism evidence="2 3">
    <name type="scientific">Orchesella cincta</name>
    <name type="common">Springtail</name>
    <name type="synonym">Podura cincta</name>
    <dbReference type="NCBI Taxonomy" id="48709"/>
    <lineage>
        <taxon>Eukaryota</taxon>
        <taxon>Metazoa</taxon>
        <taxon>Ecdysozoa</taxon>
        <taxon>Arthropoda</taxon>
        <taxon>Hexapoda</taxon>
        <taxon>Collembola</taxon>
        <taxon>Entomobryomorpha</taxon>
        <taxon>Entomobryoidea</taxon>
        <taxon>Orchesellidae</taxon>
        <taxon>Orchesellinae</taxon>
        <taxon>Orchesella</taxon>
    </lineage>
</organism>
<dbReference type="STRING" id="48709.A0A1D2N9S2"/>
<sequence>MWKNSIQTFSLSGRLFRQQKKEFLQSKRFLNLLEYQGKDILDKSGVAVQKFVVVDDASSISSKVNSFQVEEYVVKAQVHAGGRGKGHFNTGFKGGVHVLKDQKKVPDIVAAMLGNKLITKQTPASGVPVNSVMIAESVDIYEEKYLCFLLDRSSSGPICIASPAGGVDIEQVAESNPEKIKTVAIDVMEGLTPSAARRHCPIFGI</sequence>
<dbReference type="PANTHER" id="PTHR11815">
    <property type="entry name" value="SUCCINYL-COA SYNTHETASE BETA CHAIN"/>
    <property type="match status" value="1"/>
</dbReference>
<dbReference type="AlphaFoldDB" id="A0A1D2N9S2"/>
<evidence type="ECO:0000313" key="2">
    <source>
        <dbReference type="EMBL" id="ODN02001.1"/>
    </source>
</evidence>
<dbReference type="Pfam" id="PF08442">
    <property type="entry name" value="ATP-grasp_2"/>
    <property type="match status" value="1"/>
</dbReference>
<dbReference type="InterPro" id="IPR013650">
    <property type="entry name" value="ATP-grasp_succ-CoA_synth-type"/>
</dbReference>
<dbReference type="GO" id="GO:0004776">
    <property type="term" value="F:succinate-CoA ligase (GDP-forming) activity"/>
    <property type="evidence" value="ECO:0007669"/>
    <property type="project" value="TreeGrafter"/>
</dbReference>
<dbReference type="UniPathway" id="UPA00223">
    <property type="reaction ID" value="UER00999"/>
</dbReference>
<dbReference type="SUPFAM" id="SSF56059">
    <property type="entry name" value="Glutathione synthetase ATP-binding domain-like"/>
    <property type="match status" value="1"/>
</dbReference>
<proteinExistence type="predicted"/>
<keyword evidence="2" id="KW-0436">Ligase</keyword>
<comment type="caution">
    <text evidence="2">The sequence shown here is derived from an EMBL/GenBank/DDBJ whole genome shotgun (WGS) entry which is preliminary data.</text>
</comment>
<dbReference type="Proteomes" id="UP000094527">
    <property type="component" value="Unassembled WGS sequence"/>
</dbReference>
<name>A0A1D2N9S2_ORCCI</name>
<dbReference type="Gene3D" id="3.30.1490.20">
    <property type="entry name" value="ATP-grasp fold, A domain"/>
    <property type="match status" value="1"/>
</dbReference>
<dbReference type="PANTHER" id="PTHR11815:SF10">
    <property type="entry name" value="SUCCINATE--COA LIGASE [GDP-FORMING] SUBUNIT BETA, MITOCHONDRIAL"/>
    <property type="match status" value="1"/>
</dbReference>
<dbReference type="GO" id="GO:0042709">
    <property type="term" value="C:succinate-CoA ligase complex"/>
    <property type="evidence" value="ECO:0007669"/>
    <property type="project" value="TreeGrafter"/>
</dbReference>
<dbReference type="OrthoDB" id="1552at2759"/>
<dbReference type="InterPro" id="IPR013815">
    <property type="entry name" value="ATP_grasp_subdomain_1"/>
</dbReference>
<dbReference type="FunFam" id="3.30.1490.20:FF:000004">
    <property type="entry name" value="Succinate--CoA ligase [ADP-forming] subunit beta, mitochondrial"/>
    <property type="match status" value="1"/>
</dbReference>
<dbReference type="GO" id="GO:0005739">
    <property type="term" value="C:mitochondrion"/>
    <property type="evidence" value="ECO:0007669"/>
    <property type="project" value="TreeGrafter"/>
</dbReference>